<dbReference type="EMBL" id="QUSZ01006229">
    <property type="protein sequence ID" value="RHY06516.1"/>
    <property type="molecule type" value="Genomic_DNA"/>
</dbReference>
<evidence type="ECO:0000313" key="7">
    <source>
        <dbReference type="EMBL" id="RHZ04988.1"/>
    </source>
</evidence>
<dbReference type="EMBL" id="QUTF01013938">
    <property type="protein sequence ID" value="RHZ15351.1"/>
    <property type="molecule type" value="Genomic_DNA"/>
</dbReference>
<dbReference type="Proteomes" id="UP000286510">
    <property type="component" value="Unassembled WGS sequence"/>
</dbReference>
<proteinExistence type="predicted"/>
<dbReference type="InterPro" id="IPR002913">
    <property type="entry name" value="START_lipid-bd_dom"/>
</dbReference>
<evidence type="ECO:0000313" key="12">
    <source>
        <dbReference type="Proteomes" id="UP000266643"/>
    </source>
</evidence>
<evidence type="ECO:0000259" key="2">
    <source>
        <dbReference type="PROSITE" id="PS50848"/>
    </source>
</evidence>
<evidence type="ECO:0000313" key="9">
    <source>
        <dbReference type="Proteomes" id="UP000265427"/>
    </source>
</evidence>
<protein>
    <recommendedName>
        <fullName evidence="2">START domain-containing protein</fullName>
    </recommendedName>
</protein>
<dbReference type="PROSITE" id="PS50848">
    <property type="entry name" value="START"/>
    <property type="match status" value="1"/>
</dbReference>
<dbReference type="EMBL" id="QUTB01008451">
    <property type="protein sequence ID" value="RHY42491.1"/>
    <property type="molecule type" value="Genomic_DNA"/>
</dbReference>
<reference evidence="9 10" key="1">
    <citation type="submission" date="2018-08" db="EMBL/GenBank/DDBJ databases">
        <title>Aphanomyces genome sequencing and annotation.</title>
        <authorList>
            <person name="Minardi D."/>
            <person name="Oidtmann B."/>
            <person name="Van Der Giezen M."/>
            <person name="Studholme D.J."/>
        </authorList>
    </citation>
    <scope>NUCLEOTIDE SEQUENCE [LARGE SCALE GENOMIC DNA]</scope>
    <source>
        <strain evidence="7 10">197901</strain>
        <strain evidence="6 12">D2</strain>
        <strain evidence="8 14">FDL457</strain>
        <strain evidence="4 9">Kv</strain>
        <strain evidence="5 13">Si</strain>
        <strain evidence="3 11">Yx</strain>
    </source>
</reference>
<dbReference type="VEuPathDB" id="FungiDB:H257_01570"/>
<dbReference type="GO" id="GO:0008289">
    <property type="term" value="F:lipid binding"/>
    <property type="evidence" value="ECO:0007669"/>
    <property type="project" value="InterPro"/>
</dbReference>
<dbReference type="PANTHER" id="PTHR13510">
    <property type="entry name" value="FYVE-FINGER-CONTAINING RAB5 EFFECTOR PROTEIN RABENOSYN-5-RELATED"/>
    <property type="match status" value="1"/>
</dbReference>
<dbReference type="AlphaFoldDB" id="A0A397EY95"/>
<evidence type="ECO:0000313" key="11">
    <source>
        <dbReference type="Proteomes" id="UP000266239"/>
    </source>
</evidence>
<dbReference type="InterPro" id="IPR011011">
    <property type="entry name" value="Znf_FYVE_PHD"/>
</dbReference>
<dbReference type="SUPFAM" id="SSF55961">
    <property type="entry name" value="Bet v1-like"/>
    <property type="match status" value="1"/>
</dbReference>
<dbReference type="EMBL" id="QUTD01006325">
    <property type="protein sequence ID" value="RHY56036.1"/>
    <property type="molecule type" value="Genomic_DNA"/>
</dbReference>
<dbReference type="PANTHER" id="PTHR13510:SF44">
    <property type="entry name" value="RABENOSYN-5"/>
    <property type="match status" value="1"/>
</dbReference>
<dbReference type="EMBL" id="QUTA01010803">
    <property type="protein sequence ID" value="RHX99158.1"/>
    <property type="molecule type" value="Genomic_DNA"/>
</dbReference>
<dbReference type="Proteomes" id="UP000265427">
    <property type="component" value="Unassembled WGS sequence"/>
</dbReference>
<name>A0A397EY95_APHAT</name>
<dbReference type="EMBL" id="QUTE01013252">
    <property type="protein sequence ID" value="RHZ04988.1"/>
    <property type="molecule type" value="Genomic_DNA"/>
</dbReference>
<dbReference type="InterPro" id="IPR052727">
    <property type="entry name" value="Rab4/Rab5_effector"/>
</dbReference>
<dbReference type="Proteomes" id="UP000266239">
    <property type="component" value="Unassembled WGS sequence"/>
</dbReference>
<comment type="caution">
    <text evidence="7">The sequence shown here is derived from an EMBL/GenBank/DDBJ whole genome shotgun (WGS) entry which is preliminary data.</text>
</comment>
<dbReference type="Proteomes" id="UP000283543">
    <property type="component" value="Unassembled WGS sequence"/>
</dbReference>
<organism evidence="7 10">
    <name type="scientific">Aphanomyces astaci</name>
    <name type="common">Crayfish plague agent</name>
    <dbReference type="NCBI Taxonomy" id="112090"/>
    <lineage>
        <taxon>Eukaryota</taxon>
        <taxon>Sar</taxon>
        <taxon>Stramenopiles</taxon>
        <taxon>Oomycota</taxon>
        <taxon>Saprolegniomycetes</taxon>
        <taxon>Saprolegniales</taxon>
        <taxon>Verrucalvaceae</taxon>
        <taxon>Aphanomyces</taxon>
    </lineage>
</organism>
<feature type="region of interest" description="Disordered" evidence="1">
    <location>
        <begin position="365"/>
        <end position="406"/>
    </location>
</feature>
<evidence type="ECO:0000313" key="4">
    <source>
        <dbReference type="EMBL" id="RHY06516.1"/>
    </source>
</evidence>
<evidence type="ECO:0000313" key="3">
    <source>
        <dbReference type="EMBL" id="RHX99158.1"/>
    </source>
</evidence>
<evidence type="ECO:0000313" key="5">
    <source>
        <dbReference type="EMBL" id="RHY42491.1"/>
    </source>
</evidence>
<evidence type="ECO:0000313" key="8">
    <source>
        <dbReference type="EMBL" id="RHZ15351.1"/>
    </source>
</evidence>
<gene>
    <name evidence="3" type="ORF">DYB25_002556</name>
    <name evidence="8" type="ORF">DYB26_003772</name>
    <name evidence="6" type="ORF">DYB30_005748</name>
    <name evidence="7" type="ORF">DYB31_005446</name>
    <name evidence="5" type="ORF">DYB34_003502</name>
    <name evidence="4" type="ORF">DYB36_003501</name>
</gene>
<evidence type="ECO:0000313" key="13">
    <source>
        <dbReference type="Proteomes" id="UP000283543"/>
    </source>
</evidence>
<accession>A0A397EY95</accession>
<dbReference type="Proteomes" id="UP000266196">
    <property type="component" value="Unassembled WGS sequence"/>
</dbReference>
<dbReference type="Proteomes" id="UP000266643">
    <property type="component" value="Unassembled WGS sequence"/>
</dbReference>
<dbReference type="InterPro" id="IPR023393">
    <property type="entry name" value="START-like_dom_sf"/>
</dbReference>
<evidence type="ECO:0000256" key="1">
    <source>
        <dbReference type="SAM" id="MobiDB-lite"/>
    </source>
</evidence>
<sequence>MVAIFEQMNLARDGGTGGHRRGMDPIRMPRLPSISSSFPSSTERVQLQGIAEQSRRFLKRMAYSLATAKPTWDVMEADNNMELFHIKDKNSGTDDNVISVCGVAGVYGTLSEVADALFIPQTLPDMTRRGPKTFVDDILGSQTLLRVDGRTSVKWMAVQCADGMTHRDFVVLHSCERFQDVETRGVVISLHSLDFPGAPPSFETSIHSAYRFVRGGIYRSGFVLLENSSTPGIIDVMSVFKVDFKGTDVRSKLPRSATLAAWLHWMGELNKYLLCAKLRRVGAPRLRRQTAPVSTRARRQCESCDAPFKFHFRPRKHDRRQCMMCSAVLCNACTVDFSESAGTPTTVFCIPCLVKWNPDGPSIKFIQPPSTTIGSSPASSSSSSSSVQLRSQMHHRFPGDDDTLPRHTAVFVSRPSVPNDRDASKGGDDRMEQLRRHLHAAVADVVRESSRGHTAAAKQALERRNQLKRQMKHLYDCSLGGARPRGSNERSTLREDLRASQVELAALRSKHPGDGVPAFSTASIAKLNPHDIAALQAKLDGLLIFTASNKRVDMKDLNQLDDIHSFSL</sequence>
<evidence type="ECO:0000313" key="10">
    <source>
        <dbReference type="Proteomes" id="UP000266196"/>
    </source>
</evidence>
<dbReference type="Gene3D" id="3.30.530.20">
    <property type="match status" value="1"/>
</dbReference>
<evidence type="ECO:0000313" key="6">
    <source>
        <dbReference type="EMBL" id="RHY56036.1"/>
    </source>
</evidence>
<evidence type="ECO:0000313" key="14">
    <source>
        <dbReference type="Proteomes" id="UP000286510"/>
    </source>
</evidence>
<dbReference type="SUPFAM" id="SSF57903">
    <property type="entry name" value="FYVE/PHD zinc finger"/>
    <property type="match status" value="1"/>
</dbReference>
<feature type="domain" description="START" evidence="2">
    <location>
        <begin position="164"/>
        <end position="255"/>
    </location>
</feature>
<feature type="compositionally biased region" description="Low complexity" evidence="1">
    <location>
        <begin position="375"/>
        <end position="386"/>
    </location>
</feature>